<protein>
    <submittedName>
        <fullName evidence="2">Uncharacterized protein</fullName>
    </submittedName>
</protein>
<proteinExistence type="predicted"/>
<name>A0AAW2H8E5_9NEOP</name>
<dbReference type="EMBL" id="JARGDH010000006">
    <property type="protein sequence ID" value="KAL0266048.1"/>
    <property type="molecule type" value="Genomic_DNA"/>
</dbReference>
<sequence>MEDAVVSTEERGNGKSAGKCAAETGVVCKKSLVMPPNTMILDVEDVLYYNENKGAYDSKKRSPYLIYLSSEFRTAMKRRSRKRVTRRTFVKKRFPWYFRPLIVAGWNVCALFLLAEHKNVIDERDS</sequence>
<comment type="caution">
    <text evidence="2">The sequence shown here is derived from an EMBL/GenBank/DDBJ whole genome shotgun (WGS) entry which is preliminary data.</text>
</comment>
<keyword evidence="1" id="KW-1133">Transmembrane helix</keyword>
<feature type="transmembrane region" description="Helical" evidence="1">
    <location>
        <begin position="96"/>
        <end position="115"/>
    </location>
</feature>
<gene>
    <name evidence="2" type="ORF">PYX00_011765</name>
</gene>
<keyword evidence="1" id="KW-0472">Membrane</keyword>
<reference evidence="2" key="1">
    <citation type="journal article" date="2024" name="Gigascience">
        <title>Chromosome-level genome of the poultry shaft louse Menopon gallinae provides insight into the host-switching and adaptive evolution of parasitic lice.</title>
        <authorList>
            <person name="Xu Y."/>
            <person name="Ma L."/>
            <person name="Liu S."/>
            <person name="Liang Y."/>
            <person name="Liu Q."/>
            <person name="He Z."/>
            <person name="Tian L."/>
            <person name="Duan Y."/>
            <person name="Cai W."/>
            <person name="Li H."/>
            <person name="Song F."/>
        </authorList>
    </citation>
    <scope>NUCLEOTIDE SEQUENCE</scope>
    <source>
        <strain evidence="2">Cailab_2023a</strain>
    </source>
</reference>
<evidence type="ECO:0000313" key="2">
    <source>
        <dbReference type="EMBL" id="KAL0266048.1"/>
    </source>
</evidence>
<accession>A0AAW2H8E5</accession>
<evidence type="ECO:0000256" key="1">
    <source>
        <dbReference type="SAM" id="Phobius"/>
    </source>
</evidence>
<keyword evidence="1" id="KW-0812">Transmembrane</keyword>
<dbReference type="AlphaFoldDB" id="A0AAW2H8E5"/>
<organism evidence="2">
    <name type="scientific">Menopon gallinae</name>
    <name type="common">poultry shaft louse</name>
    <dbReference type="NCBI Taxonomy" id="328185"/>
    <lineage>
        <taxon>Eukaryota</taxon>
        <taxon>Metazoa</taxon>
        <taxon>Ecdysozoa</taxon>
        <taxon>Arthropoda</taxon>
        <taxon>Hexapoda</taxon>
        <taxon>Insecta</taxon>
        <taxon>Pterygota</taxon>
        <taxon>Neoptera</taxon>
        <taxon>Paraneoptera</taxon>
        <taxon>Psocodea</taxon>
        <taxon>Troctomorpha</taxon>
        <taxon>Phthiraptera</taxon>
        <taxon>Amblycera</taxon>
        <taxon>Menoponidae</taxon>
        <taxon>Menopon</taxon>
    </lineage>
</organism>